<dbReference type="EMBL" id="KX683428">
    <property type="protein sequence ID" value="AOT23792.1"/>
    <property type="molecule type" value="Genomic_DNA"/>
</dbReference>
<proteinExistence type="predicted"/>
<evidence type="ECO:0000313" key="1">
    <source>
        <dbReference type="EMBL" id="AOT23792.1"/>
    </source>
</evidence>
<organism evidence="1 2">
    <name type="scientific">Mycobacterium phage TBond007</name>
    <dbReference type="NCBI Taxonomy" id="1897424"/>
    <lineage>
        <taxon>Viruses</taxon>
        <taxon>Duplodnaviria</taxon>
        <taxon>Heunggongvirae</taxon>
        <taxon>Uroviricota</taxon>
        <taxon>Caudoviricetes</taxon>
        <taxon>Weiservirinae</taxon>
        <taxon>Keshuvirus</taxon>
        <taxon>Keshuvirus pixie</taxon>
    </lineage>
</organism>
<reference evidence="1 2" key="1">
    <citation type="submission" date="2016-08" db="EMBL/GenBank/DDBJ databases">
        <authorList>
            <person name="Ahmed F."/>
            <person name="Bandayrel A."/>
            <person name="Anderson R."/>
            <person name="Medellin R."/>
            <person name="Mendez A."/>
            <person name="Mendoza F."/>
            <person name="Morales A."/>
            <person name="Perez T."/>
            <person name="Ramos J."/>
            <person name="Vu K."/>
            <person name="Sadana R."/>
            <person name="Saha S."/>
            <person name="Ball S.L."/>
            <person name="Garlena R.A."/>
            <person name="Russell D.A."/>
            <person name="Pope W.H."/>
            <person name="Jacobs-Sera D."/>
            <person name="Hendrix R.W."/>
            <person name="Hatfull G.F."/>
        </authorList>
    </citation>
    <scope>NUCLEOTIDE SEQUENCE [LARGE SCALE GENOMIC DNA]</scope>
</reference>
<sequence>MSESTSGVQCHVCGLYDARVFDPSGAMWCRVCDILGLGSMAVAEKVAEIAEGVGKAFDEAALFDPEHALGKHLDKALREALATPIDTAVLYGGKATEAGDPDAWEPHVPDYAAINARWREQMGEAAAHVPTAAEALAAYEGPLVDEIAGRTARIGEALVAGVDEINAQLRAGADDGVRPDLMGKLTALLAETPLTVEARTWLPGDDDDEVPSPGPLYTIPEPPQVFPTVFVPGIVDSLDQADRGYIWKDTEGARWGWTKPHGWVAWNGGVAPYSRGAVGPFVFDGPNLCDENGRPPTDLPEWIKRMQAADSNEASEPLTSADAETSNVPPRVDYCCGGGANPGGHEWNCSKLLNLQPDTVADLAVETSLLVEGDAVEHPSHYTSSKAACKGCGRPIECIDIVEHMGYSLGNVTKYVWRCDLKWDAIEDLRKARQYLDFEIAKREREAAAGA</sequence>
<dbReference type="InterPro" id="IPR021739">
    <property type="entry name" value="SaV-like"/>
</dbReference>
<accession>A0A1D8ES06</accession>
<dbReference type="Proteomes" id="UP000225924">
    <property type="component" value="Segment"/>
</dbReference>
<evidence type="ECO:0000313" key="2">
    <source>
        <dbReference type="Proteomes" id="UP000225924"/>
    </source>
</evidence>
<name>A0A1D8ES06_9CAUD</name>
<dbReference type="Pfam" id="PF11753">
    <property type="entry name" value="DUF3310"/>
    <property type="match status" value="1"/>
</dbReference>
<gene>
    <name evidence="1" type="ORF">SEA_TBOND007_52</name>
</gene>
<protein>
    <submittedName>
        <fullName evidence="1">Uncharacterized protein</fullName>
    </submittedName>
</protein>